<comment type="caution">
    <text evidence="2">The sequence shown here is derived from an EMBL/GenBank/DDBJ whole genome shotgun (WGS) entry which is preliminary data.</text>
</comment>
<dbReference type="Gene3D" id="2.60.40.10">
    <property type="entry name" value="Immunoglobulins"/>
    <property type="match status" value="1"/>
</dbReference>
<dbReference type="InterPro" id="IPR013783">
    <property type="entry name" value="Ig-like_fold"/>
</dbReference>
<evidence type="ECO:0000259" key="1">
    <source>
        <dbReference type="SMART" id="SM00409"/>
    </source>
</evidence>
<accession>A0A401NID6</accession>
<evidence type="ECO:0000313" key="2">
    <source>
        <dbReference type="EMBL" id="GCB60623.1"/>
    </source>
</evidence>
<dbReference type="InterPro" id="IPR036179">
    <property type="entry name" value="Ig-like_dom_sf"/>
</dbReference>
<dbReference type="Pfam" id="PF13895">
    <property type="entry name" value="Ig_2"/>
    <property type="match status" value="1"/>
</dbReference>
<keyword evidence="3" id="KW-1185">Reference proteome</keyword>
<sequence length="156" mass="17281">MINALLLFSSHWNVILEANPSAALSGQNIVLRCLVHGSRPRGPSTHILYRDGKKIKQGNRYRYTMKKVKGGQEGKYHCTLTIGKTMSVSPQITITISGIQHIPELERAPTRFENKKESDEGRVTYATLDLTTKSESVDVVEIARGNTLTSTGQILT</sequence>
<dbReference type="SMART" id="SM00409">
    <property type="entry name" value="IG"/>
    <property type="match status" value="1"/>
</dbReference>
<evidence type="ECO:0000313" key="3">
    <source>
        <dbReference type="Proteomes" id="UP000288216"/>
    </source>
</evidence>
<dbReference type="InterPro" id="IPR003599">
    <property type="entry name" value="Ig_sub"/>
</dbReference>
<name>A0A401NID6_SCYTO</name>
<protein>
    <recommendedName>
        <fullName evidence="1">Immunoglobulin domain-containing protein</fullName>
    </recommendedName>
</protein>
<organism evidence="2 3">
    <name type="scientific">Scyliorhinus torazame</name>
    <name type="common">Cloudy catshark</name>
    <name type="synonym">Catulus torazame</name>
    <dbReference type="NCBI Taxonomy" id="75743"/>
    <lineage>
        <taxon>Eukaryota</taxon>
        <taxon>Metazoa</taxon>
        <taxon>Chordata</taxon>
        <taxon>Craniata</taxon>
        <taxon>Vertebrata</taxon>
        <taxon>Chondrichthyes</taxon>
        <taxon>Elasmobranchii</taxon>
        <taxon>Galeomorphii</taxon>
        <taxon>Galeoidea</taxon>
        <taxon>Carcharhiniformes</taxon>
        <taxon>Scyliorhinidae</taxon>
        <taxon>Scyliorhinus</taxon>
    </lineage>
</organism>
<feature type="domain" description="Immunoglobulin" evidence="1">
    <location>
        <begin position="18"/>
        <end position="97"/>
    </location>
</feature>
<reference evidence="2 3" key="1">
    <citation type="journal article" date="2018" name="Nat. Ecol. Evol.">
        <title>Shark genomes provide insights into elasmobranch evolution and the origin of vertebrates.</title>
        <authorList>
            <person name="Hara Y"/>
            <person name="Yamaguchi K"/>
            <person name="Onimaru K"/>
            <person name="Kadota M"/>
            <person name="Koyanagi M"/>
            <person name="Keeley SD"/>
            <person name="Tatsumi K"/>
            <person name="Tanaka K"/>
            <person name="Motone F"/>
            <person name="Kageyama Y"/>
            <person name="Nozu R"/>
            <person name="Adachi N"/>
            <person name="Nishimura O"/>
            <person name="Nakagawa R"/>
            <person name="Tanegashima C"/>
            <person name="Kiyatake I"/>
            <person name="Matsumoto R"/>
            <person name="Murakumo K"/>
            <person name="Nishida K"/>
            <person name="Terakita A"/>
            <person name="Kuratani S"/>
            <person name="Sato K"/>
            <person name="Hyodo S Kuraku.S."/>
        </authorList>
    </citation>
    <scope>NUCLEOTIDE SEQUENCE [LARGE SCALE GENOMIC DNA]</scope>
</reference>
<dbReference type="Proteomes" id="UP000288216">
    <property type="component" value="Unassembled WGS sequence"/>
</dbReference>
<gene>
    <name evidence="2" type="ORF">scyTo_0014201</name>
</gene>
<proteinExistence type="predicted"/>
<dbReference type="OrthoDB" id="6151406at2759"/>
<dbReference type="EMBL" id="BFAA01007537">
    <property type="protein sequence ID" value="GCB60623.1"/>
    <property type="molecule type" value="Genomic_DNA"/>
</dbReference>
<dbReference type="SUPFAM" id="SSF48726">
    <property type="entry name" value="Immunoglobulin"/>
    <property type="match status" value="1"/>
</dbReference>
<dbReference type="AlphaFoldDB" id="A0A401NID6"/>